<dbReference type="EMBL" id="OW152814">
    <property type="protein sequence ID" value="CAH2050432.1"/>
    <property type="molecule type" value="Genomic_DNA"/>
</dbReference>
<name>A0ABN8ICT7_9NEOP</name>
<protein>
    <submittedName>
        <fullName evidence="1">Uncharacterized protein</fullName>
    </submittedName>
</protein>
<reference evidence="1" key="1">
    <citation type="submission" date="2022-03" db="EMBL/GenBank/DDBJ databases">
        <authorList>
            <person name="Martin H S."/>
        </authorList>
    </citation>
    <scope>NUCLEOTIDE SEQUENCE</scope>
</reference>
<sequence>MARAIKSGAITYRGCSRDSREFNGHRDYQSVTAGYAPLGAGVPARPAYSGAARKSHRRFITAAENPNKAREWPVAGYRATFPGVTSVAAWVAAPDRDPASTKSLERPDATQSPLKCPPLYFCTGLGCGGNLRLAG</sequence>
<feature type="non-terminal residue" evidence="1">
    <location>
        <position position="135"/>
    </location>
</feature>
<proteinExistence type="predicted"/>
<evidence type="ECO:0000313" key="1">
    <source>
        <dbReference type="EMBL" id="CAH2050432.1"/>
    </source>
</evidence>
<dbReference type="Proteomes" id="UP000837857">
    <property type="component" value="Chromosome 2"/>
</dbReference>
<evidence type="ECO:0000313" key="2">
    <source>
        <dbReference type="Proteomes" id="UP000837857"/>
    </source>
</evidence>
<gene>
    <name evidence="1" type="ORF">IPOD504_LOCUS7451</name>
</gene>
<organism evidence="1 2">
    <name type="scientific">Iphiclides podalirius</name>
    <name type="common">scarce swallowtail</name>
    <dbReference type="NCBI Taxonomy" id="110791"/>
    <lineage>
        <taxon>Eukaryota</taxon>
        <taxon>Metazoa</taxon>
        <taxon>Ecdysozoa</taxon>
        <taxon>Arthropoda</taxon>
        <taxon>Hexapoda</taxon>
        <taxon>Insecta</taxon>
        <taxon>Pterygota</taxon>
        <taxon>Neoptera</taxon>
        <taxon>Endopterygota</taxon>
        <taxon>Lepidoptera</taxon>
        <taxon>Glossata</taxon>
        <taxon>Ditrysia</taxon>
        <taxon>Papilionoidea</taxon>
        <taxon>Papilionidae</taxon>
        <taxon>Papilioninae</taxon>
        <taxon>Iphiclides</taxon>
    </lineage>
</organism>
<keyword evidence="2" id="KW-1185">Reference proteome</keyword>
<accession>A0ABN8ICT7</accession>